<dbReference type="CDD" id="cd02037">
    <property type="entry name" value="Mrp_NBP35"/>
    <property type="match status" value="1"/>
</dbReference>
<dbReference type="AlphaFoldDB" id="S5Z8A7"/>
<name>S5Z8A7_9CREN</name>
<dbReference type="PATRIC" id="fig|1365176.7.peg.1202"/>
<dbReference type="Gene3D" id="3.40.50.300">
    <property type="entry name" value="P-loop containing nucleotide triphosphate hydrolases"/>
    <property type="match status" value="1"/>
</dbReference>
<dbReference type="OrthoDB" id="8297at2157"/>
<keyword evidence="11" id="KW-1185">Reference proteome</keyword>
<dbReference type="PANTHER" id="PTHR42961:SF2">
    <property type="entry name" value="IRON-SULFUR PROTEIN NUBPL"/>
    <property type="match status" value="1"/>
</dbReference>
<dbReference type="GO" id="GO:0016226">
    <property type="term" value="P:iron-sulfur cluster assembly"/>
    <property type="evidence" value="ECO:0007669"/>
    <property type="project" value="InterPro"/>
</dbReference>
<dbReference type="GO" id="GO:0005524">
    <property type="term" value="F:ATP binding"/>
    <property type="evidence" value="ECO:0007669"/>
    <property type="project" value="UniProtKB-UniRule"/>
</dbReference>
<gene>
    <name evidence="10" type="ORF">N186_06105</name>
</gene>
<sequence>MSAEKERQMRIEALKKIREQEEEARKRLSQIKYKIAVLSGKGGVGKSLVTANLAATLAKKGYEVGILDADVHGPSIPKMFGVHGQVIYAGPAGLMPLVGVGNVKIVSSDLMVPSEETALVWRGPLKTSFIRELLSMVAWGPLDFLLVDLPPGTGDEPLTIAQLIKDLSGAIVVTTPSDLTRIVVKKAISFCQEVKMPLLGVVTNMAYFVCPVCGTKHYIFGKGGAEKLSEEMNVKILAEIPLDPRINEAVDGGVPFVIAYPDAEATKAFEVLADSVISMLEKKNGESQDTSSAGEQ</sequence>
<evidence type="ECO:0000256" key="2">
    <source>
        <dbReference type="ARBA" id="ARBA00022741"/>
    </source>
</evidence>
<dbReference type="EMBL" id="CP006646">
    <property type="protein sequence ID" value="AGT35560.1"/>
    <property type="molecule type" value="Genomic_DNA"/>
</dbReference>
<dbReference type="HAMAP" id="MF_02040">
    <property type="entry name" value="Mrp_NBP35"/>
    <property type="match status" value="1"/>
</dbReference>
<dbReference type="GeneID" id="16573864"/>
<dbReference type="GO" id="GO:0140663">
    <property type="term" value="F:ATP-dependent FeS chaperone activity"/>
    <property type="evidence" value="ECO:0007669"/>
    <property type="project" value="InterPro"/>
</dbReference>
<dbReference type="FunFam" id="3.40.50.300:FF:001119">
    <property type="entry name" value="Iron-sulfur cluster carrier protein"/>
    <property type="match status" value="1"/>
</dbReference>
<dbReference type="GO" id="GO:0016887">
    <property type="term" value="F:ATP hydrolysis activity"/>
    <property type="evidence" value="ECO:0007669"/>
    <property type="project" value="UniProtKB-UniRule"/>
</dbReference>
<dbReference type="GO" id="GO:0051539">
    <property type="term" value="F:4 iron, 4 sulfur cluster binding"/>
    <property type="evidence" value="ECO:0007669"/>
    <property type="project" value="TreeGrafter"/>
</dbReference>
<feature type="binding site" evidence="8">
    <location>
        <begin position="40"/>
        <end position="47"/>
    </location>
    <ligand>
        <name>ATP</name>
        <dbReference type="ChEBI" id="CHEBI:30616"/>
    </ligand>
</feature>
<dbReference type="RefSeq" id="WP_020962867.1">
    <property type="nucleotide sequence ID" value="NC_022093.1"/>
</dbReference>
<dbReference type="InterPro" id="IPR019591">
    <property type="entry name" value="Mrp/NBP35_ATP-bd"/>
</dbReference>
<dbReference type="HOGENOM" id="CLU_024839_0_1_2"/>
<dbReference type="InterPro" id="IPR027417">
    <property type="entry name" value="P-loop_NTPase"/>
</dbReference>
<evidence type="ECO:0000256" key="8">
    <source>
        <dbReference type="HAMAP-Rule" id="MF_02040"/>
    </source>
</evidence>
<dbReference type="InterPro" id="IPR044304">
    <property type="entry name" value="NUBPL-like"/>
</dbReference>
<evidence type="ECO:0000256" key="3">
    <source>
        <dbReference type="ARBA" id="ARBA00022840"/>
    </source>
</evidence>
<dbReference type="Proteomes" id="UP000015543">
    <property type="component" value="Chromosome"/>
</dbReference>
<keyword evidence="2 8" id="KW-0547">Nucleotide-binding</keyword>
<accession>S5Z8A7</accession>
<dbReference type="SUPFAM" id="SSF52540">
    <property type="entry name" value="P-loop containing nucleoside triphosphate hydrolases"/>
    <property type="match status" value="1"/>
</dbReference>
<evidence type="ECO:0000256" key="9">
    <source>
        <dbReference type="SAM" id="Coils"/>
    </source>
</evidence>
<keyword evidence="4 8" id="KW-0408">Iron</keyword>
<evidence type="ECO:0000256" key="1">
    <source>
        <dbReference type="ARBA" id="ARBA00022723"/>
    </source>
</evidence>
<comment type="subunit">
    <text evidence="8">Homodimer.</text>
</comment>
<evidence type="ECO:0000256" key="7">
    <source>
        <dbReference type="ARBA" id="ARBA00074706"/>
    </source>
</evidence>
<reference evidence="10 11" key="1">
    <citation type="journal article" date="2013" name="Genome Announc.">
        <title>Complete Genomic Sequence of 'Thermofilum adornatus' Strain 1910bT, a Hyperthermophilic Anaerobic Organotrophic Crenarchaeon.</title>
        <authorList>
            <person name="Dominova I.N."/>
            <person name="Kublanov I.V."/>
            <person name="Podosokorskaya O.A."/>
            <person name="Derbikova K.S."/>
            <person name="Patrushev M.V."/>
            <person name="Toshchakov S.V."/>
        </authorList>
    </citation>
    <scope>NUCLEOTIDE SEQUENCE [LARGE SCALE GENOMIC DNA]</scope>
    <source>
        <strain evidence="11">1910b</strain>
    </source>
</reference>
<dbReference type="eggNOG" id="arCOG00585">
    <property type="taxonomic scope" value="Archaea"/>
</dbReference>
<dbReference type="KEGG" id="thb:N186_06105"/>
<dbReference type="GO" id="GO:0046872">
    <property type="term" value="F:metal ion binding"/>
    <property type="evidence" value="ECO:0007669"/>
    <property type="project" value="UniProtKB-KW"/>
</dbReference>
<keyword evidence="1 8" id="KW-0479">Metal-binding</keyword>
<protein>
    <recommendedName>
        <fullName evidence="7 8">Iron-sulfur cluster carrier protein</fullName>
    </recommendedName>
</protein>
<keyword evidence="3 8" id="KW-0067">ATP-binding</keyword>
<keyword evidence="5 8" id="KW-0411">Iron-sulfur</keyword>
<organism evidence="10 11">
    <name type="scientific">Thermofilum adornatum</name>
    <dbReference type="NCBI Taxonomy" id="1365176"/>
    <lineage>
        <taxon>Archaea</taxon>
        <taxon>Thermoproteota</taxon>
        <taxon>Thermoprotei</taxon>
        <taxon>Thermofilales</taxon>
        <taxon>Thermofilaceae</taxon>
        <taxon>Thermofilum</taxon>
    </lineage>
</organism>
<dbReference type="InterPro" id="IPR033756">
    <property type="entry name" value="YlxH/NBP35"/>
</dbReference>
<dbReference type="Pfam" id="PF10609">
    <property type="entry name" value="ParA"/>
    <property type="match status" value="1"/>
</dbReference>
<evidence type="ECO:0000256" key="6">
    <source>
        <dbReference type="ARBA" id="ARBA00058094"/>
    </source>
</evidence>
<proteinExistence type="inferred from homology"/>
<dbReference type="InterPro" id="IPR000808">
    <property type="entry name" value="Mrp-like_CS"/>
</dbReference>
<feature type="coiled-coil region" evidence="9">
    <location>
        <begin position="3"/>
        <end position="34"/>
    </location>
</feature>
<evidence type="ECO:0000256" key="5">
    <source>
        <dbReference type="ARBA" id="ARBA00023014"/>
    </source>
</evidence>
<dbReference type="PANTHER" id="PTHR42961">
    <property type="entry name" value="IRON-SULFUR PROTEIN NUBPL"/>
    <property type="match status" value="1"/>
</dbReference>
<evidence type="ECO:0000313" key="10">
    <source>
        <dbReference type="EMBL" id="AGT35560.1"/>
    </source>
</evidence>
<dbReference type="PROSITE" id="PS01215">
    <property type="entry name" value="MRP"/>
    <property type="match status" value="1"/>
</dbReference>
<keyword evidence="9" id="KW-0175">Coiled coil</keyword>
<comment type="similarity">
    <text evidence="8">Belongs to the Mrp/NBP35 ATP-binding proteins family.</text>
</comment>
<evidence type="ECO:0000256" key="4">
    <source>
        <dbReference type="ARBA" id="ARBA00023004"/>
    </source>
</evidence>
<evidence type="ECO:0000313" key="11">
    <source>
        <dbReference type="Proteomes" id="UP000015543"/>
    </source>
</evidence>
<keyword evidence="8" id="KW-0378">Hydrolase</keyword>
<comment type="function">
    <text evidence="6 8">Binds and transfers iron-sulfur (Fe-S) clusters to target apoproteins. Can hydrolyze ATP.</text>
</comment>